<keyword evidence="4" id="KW-0411">Iron-sulfur</keyword>
<dbReference type="SUPFAM" id="SSF48150">
    <property type="entry name" value="DNA-glycosylase"/>
    <property type="match status" value="1"/>
</dbReference>
<dbReference type="PANTHER" id="PTHR10359:SF19">
    <property type="entry name" value="DNA REPAIR GLYCOSYLASE MJ1434-RELATED"/>
    <property type="match status" value="1"/>
</dbReference>
<dbReference type="SMART" id="SM00478">
    <property type="entry name" value="ENDO3c"/>
    <property type="match status" value="1"/>
</dbReference>
<feature type="domain" description="HhH-GPD" evidence="5">
    <location>
        <begin position="42"/>
        <end position="209"/>
    </location>
</feature>
<proteinExistence type="predicted"/>
<evidence type="ECO:0000313" key="7">
    <source>
        <dbReference type="Proteomes" id="UP001210261"/>
    </source>
</evidence>
<evidence type="ECO:0000256" key="3">
    <source>
        <dbReference type="ARBA" id="ARBA00023004"/>
    </source>
</evidence>
<keyword evidence="7" id="KW-1185">Reference proteome</keyword>
<dbReference type="Gene3D" id="1.10.1670.10">
    <property type="entry name" value="Helix-hairpin-Helix base-excision DNA repair enzymes (C-terminal)"/>
    <property type="match status" value="1"/>
</dbReference>
<evidence type="ECO:0000256" key="2">
    <source>
        <dbReference type="ARBA" id="ARBA00022723"/>
    </source>
</evidence>
<organism evidence="6 7">
    <name type="scientific">Helicobacter ibis</name>
    <dbReference type="NCBI Taxonomy" id="2962633"/>
    <lineage>
        <taxon>Bacteria</taxon>
        <taxon>Pseudomonadati</taxon>
        <taxon>Campylobacterota</taxon>
        <taxon>Epsilonproteobacteria</taxon>
        <taxon>Campylobacterales</taxon>
        <taxon>Helicobacteraceae</taxon>
        <taxon>Helicobacter</taxon>
    </lineage>
</organism>
<dbReference type="EMBL" id="JAQHXR010000002">
    <property type="protein sequence ID" value="MDA3969010.1"/>
    <property type="molecule type" value="Genomic_DNA"/>
</dbReference>
<keyword evidence="1" id="KW-0004">4Fe-4S</keyword>
<dbReference type="PANTHER" id="PTHR10359">
    <property type="entry name" value="A/G-SPECIFIC ADENINE GLYCOSYLASE/ENDONUCLEASE III"/>
    <property type="match status" value="1"/>
</dbReference>
<dbReference type="Gene3D" id="1.10.340.30">
    <property type="entry name" value="Hypothetical protein, domain 2"/>
    <property type="match status" value="1"/>
</dbReference>
<protein>
    <submittedName>
        <fullName evidence="6">3-methyladenine DNA glycosylase</fullName>
    </submittedName>
</protein>
<evidence type="ECO:0000256" key="4">
    <source>
        <dbReference type="ARBA" id="ARBA00023014"/>
    </source>
</evidence>
<evidence type="ECO:0000313" key="6">
    <source>
        <dbReference type="EMBL" id="MDA3969010.1"/>
    </source>
</evidence>
<dbReference type="InterPro" id="IPR003265">
    <property type="entry name" value="HhH-GPD_domain"/>
</dbReference>
<keyword evidence="3" id="KW-0408">Iron</keyword>
<dbReference type="InterPro" id="IPR023170">
    <property type="entry name" value="HhH_base_excis_C"/>
</dbReference>
<name>A0ABT4VFY1_9HELI</name>
<keyword evidence="2" id="KW-0479">Metal-binding</keyword>
<accession>A0ABT4VFY1</accession>
<evidence type="ECO:0000256" key="1">
    <source>
        <dbReference type="ARBA" id="ARBA00022485"/>
    </source>
</evidence>
<gene>
    <name evidence="6" type="ORF">PF021_04895</name>
</gene>
<sequence>MYLENSFMLLEFLKNSGYLKNPPHKLWWPNTGEFEVILGAILVQNTRWEQAFIAIDKLRNNKLLSLEKIANMKEIELQTYINNVGFYKRKSTRIIAICQNILETFGDFDCFCVNVSREWLLAQKGIGCESADSILCYGALRDEMVADNYTYKLLRFYGYELDNYEDIKEWLVSGLLENYESVCKLYNKEIGLNELYARFHGKIVDYCKDHKEVLCQK</sequence>
<dbReference type="CDD" id="cd00056">
    <property type="entry name" value="ENDO3c"/>
    <property type="match status" value="1"/>
</dbReference>
<dbReference type="Pfam" id="PF00730">
    <property type="entry name" value="HhH-GPD"/>
    <property type="match status" value="1"/>
</dbReference>
<evidence type="ECO:0000259" key="5">
    <source>
        <dbReference type="SMART" id="SM00478"/>
    </source>
</evidence>
<dbReference type="NCBIfam" id="NF010494">
    <property type="entry name" value="PRK13913.1"/>
    <property type="match status" value="1"/>
</dbReference>
<reference evidence="6 7" key="1">
    <citation type="submission" date="2023-01" db="EMBL/GenBank/DDBJ databases">
        <title>Description of Helicobacter ibis sp. nov. isolated from faecal droppings of black-faced ibis (Theristicus melanopis).</title>
        <authorList>
            <person name="Lopez-Cantillo M."/>
            <person name="Vidal-Veuthey B."/>
            <person name="Mella A."/>
            <person name="De La Haba R."/>
            <person name="Collado L."/>
        </authorList>
    </citation>
    <scope>NUCLEOTIDE SEQUENCE [LARGE SCALE GENOMIC DNA]</scope>
    <source>
        <strain evidence="6 7">A82</strain>
    </source>
</reference>
<dbReference type="Proteomes" id="UP001210261">
    <property type="component" value="Unassembled WGS sequence"/>
</dbReference>
<dbReference type="InterPro" id="IPR011257">
    <property type="entry name" value="DNA_glycosylase"/>
</dbReference>
<dbReference type="RefSeq" id="WP_271021493.1">
    <property type="nucleotide sequence ID" value="NZ_JAQHXR010000002.1"/>
</dbReference>
<comment type="caution">
    <text evidence="6">The sequence shown here is derived from an EMBL/GenBank/DDBJ whole genome shotgun (WGS) entry which is preliminary data.</text>
</comment>